<keyword evidence="3" id="KW-1185">Reference proteome</keyword>
<evidence type="ECO:0000313" key="2">
    <source>
        <dbReference type="EMBL" id="RDB19061.1"/>
    </source>
</evidence>
<dbReference type="EMBL" id="LUEZ02000085">
    <property type="protein sequence ID" value="RDB19061.1"/>
    <property type="molecule type" value="Genomic_DNA"/>
</dbReference>
<reference evidence="2" key="1">
    <citation type="submission" date="2018-04" db="EMBL/GenBank/DDBJ databases">
        <title>Whole genome sequencing of Hypsizygus marmoreus.</title>
        <authorList>
            <person name="Choi I.-G."/>
            <person name="Min B."/>
            <person name="Kim J.-G."/>
            <person name="Kim S."/>
            <person name="Oh Y.-L."/>
            <person name="Kong W.-S."/>
            <person name="Park H."/>
            <person name="Jeong J."/>
            <person name="Song E.-S."/>
        </authorList>
    </citation>
    <scope>NUCLEOTIDE SEQUENCE [LARGE SCALE GENOMIC DNA]</scope>
    <source>
        <strain evidence="2">51987-8</strain>
    </source>
</reference>
<proteinExistence type="predicted"/>
<gene>
    <name evidence="2" type="ORF">Hypma_014309</name>
</gene>
<sequence length="131" mass="15129">MLKRRENSCCRADYNTLLALVVVLLCLLVSCAVWITFRHLRKRPHPNSWDPYQPWDIVPLSSQAWKTEKDVEYMGWGPFVPCIVDGSHLSQGGRCTEFNPKVNEDNASSPKGEGHYKPPEPVYMPTIFFYR</sequence>
<protein>
    <submittedName>
        <fullName evidence="2">Uncharacterized protein</fullName>
    </submittedName>
</protein>
<dbReference type="AlphaFoldDB" id="A0A369JAG3"/>
<feature type="region of interest" description="Disordered" evidence="1">
    <location>
        <begin position="100"/>
        <end position="119"/>
    </location>
</feature>
<dbReference type="InParanoid" id="A0A369JAG3"/>
<evidence type="ECO:0000313" key="3">
    <source>
        <dbReference type="Proteomes" id="UP000076154"/>
    </source>
</evidence>
<name>A0A369JAG3_HYPMA</name>
<dbReference type="PROSITE" id="PS51257">
    <property type="entry name" value="PROKAR_LIPOPROTEIN"/>
    <property type="match status" value="1"/>
</dbReference>
<dbReference type="Proteomes" id="UP000076154">
    <property type="component" value="Unassembled WGS sequence"/>
</dbReference>
<organism evidence="2 3">
    <name type="scientific">Hypsizygus marmoreus</name>
    <name type="common">White beech mushroom</name>
    <name type="synonym">Agaricus marmoreus</name>
    <dbReference type="NCBI Taxonomy" id="39966"/>
    <lineage>
        <taxon>Eukaryota</taxon>
        <taxon>Fungi</taxon>
        <taxon>Dikarya</taxon>
        <taxon>Basidiomycota</taxon>
        <taxon>Agaricomycotina</taxon>
        <taxon>Agaricomycetes</taxon>
        <taxon>Agaricomycetidae</taxon>
        <taxon>Agaricales</taxon>
        <taxon>Tricholomatineae</taxon>
        <taxon>Lyophyllaceae</taxon>
        <taxon>Hypsizygus</taxon>
    </lineage>
</organism>
<accession>A0A369JAG3</accession>
<comment type="caution">
    <text evidence="2">The sequence shown here is derived from an EMBL/GenBank/DDBJ whole genome shotgun (WGS) entry which is preliminary data.</text>
</comment>
<evidence type="ECO:0000256" key="1">
    <source>
        <dbReference type="SAM" id="MobiDB-lite"/>
    </source>
</evidence>